<dbReference type="PROSITE" id="PS51462">
    <property type="entry name" value="NUDIX"/>
    <property type="match status" value="1"/>
</dbReference>
<name>A0A5C5B9U3_9MICO</name>
<keyword evidence="1" id="KW-0378">Hydrolase</keyword>
<gene>
    <name evidence="3" type="ORF">FH969_12255</name>
</gene>
<accession>A0A5C5B9U3</accession>
<protein>
    <submittedName>
        <fullName evidence="3">NUDIX domain-containing protein</fullName>
    </submittedName>
</protein>
<dbReference type="AlphaFoldDB" id="A0A5C5B9U3"/>
<sequence length="176" mass="19730">MVRRSAALLVVRDDPEAGPLLLIGHMGGPFWARKDAGAWSIPKGEYLDDEEPEVAARRELTEETGYVWPPDRPVVDLGEFRQSGGKRVKAFLAVEHAFVDGSEHRWELADFRSNTFPLEWPPRSGRFVDVPEIDRVGWVSTQIAREKLVRGQLAVVDAAASHVGETRRPEEARYSG</sequence>
<proteinExistence type="predicted"/>
<dbReference type="Proteomes" id="UP000313849">
    <property type="component" value="Unassembled WGS sequence"/>
</dbReference>
<reference evidence="3 4" key="1">
    <citation type="submission" date="2019-06" db="EMBL/GenBank/DDBJ databases">
        <title>Draft genome sequence of Miniimonas arenae KCTC 19750T isolated from sea sand.</title>
        <authorList>
            <person name="Park S.-J."/>
        </authorList>
    </citation>
    <scope>NUCLEOTIDE SEQUENCE [LARGE SCALE GENOMIC DNA]</scope>
    <source>
        <strain evidence="3 4">KCTC 19750</strain>
    </source>
</reference>
<dbReference type="InterPro" id="IPR020084">
    <property type="entry name" value="NUDIX_hydrolase_CS"/>
</dbReference>
<dbReference type="EMBL" id="VENP01000054">
    <property type="protein sequence ID" value="TNU73284.1"/>
    <property type="molecule type" value="Genomic_DNA"/>
</dbReference>
<dbReference type="Gene3D" id="3.90.79.10">
    <property type="entry name" value="Nucleoside Triphosphate Pyrophosphohydrolase"/>
    <property type="match status" value="1"/>
</dbReference>
<keyword evidence="4" id="KW-1185">Reference proteome</keyword>
<dbReference type="SUPFAM" id="SSF55811">
    <property type="entry name" value="Nudix"/>
    <property type="match status" value="1"/>
</dbReference>
<evidence type="ECO:0000313" key="3">
    <source>
        <dbReference type="EMBL" id="TNU73284.1"/>
    </source>
</evidence>
<organism evidence="3 4">
    <name type="scientific">Miniimonas arenae</name>
    <dbReference type="NCBI Taxonomy" id="676201"/>
    <lineage>
        <taxon>Bacteria</taxon>
        <taxon>Bacillati</taxon>
        <taxon>Actinomycetota</taxon>
        <taxon>Actinomycetes</taxon>
        <taxon>Micrococcales</taxon>
        <taxon>Beutenbergiaceae</taxon>
        <taxon>Miniimonas</taxon>
    </lineage>
</organism>
<feature type="domain" description="Nudix hydrolase" evidence="2">
    <location>
        <begin position="1"/>
        <end position="161"/>
    </location>
</feature>
<dbReference type="GO" id="GO:0004081">
    <property type="term" value="F:bis(5'-nucleosyl)-tetraphosphatase (asymmetrical) activity"/>
    <property type="evidence" value="ECO:0007669"/>
    <property type="project" value="TreeGrafter"/>
</dbReference>
<dbReference type="PANTHER" id="PTHR21340:SF7">
    <property type="entry name" value="NUDIX HYDROLASE DOMAIN-CONTAINING PROTEIN"/>
    <property type="match status" value="1"/>
</dbReference>
<evidence type="ECO:0000313" key="4">
    <source>
        <dbReference type="Proteomes" id="UP000313849"/>
    </source>
</evidence>
<dbReference type="OrthoDB" id="954553at2"/>
<dbReference type="InterPro" id="IPR051325">
    <property type="entry name" value="Nudix_hydrolase_domain"/>
</dbReference>
<evidence type="ECO:0000259" key="2">
    <source>
        <dbReference type="PROSITE" id="PS51462"/>
    </source>
</evidence>
<dbReference type="InterPro" id="IPR015797">
    <property type="entry name" value="NUDIX_hydrolase-like_dom_sf"/>
</dbReference>
<dbReference type="InterPro" id="IPR000086">
    <property type="entry name" value="NUDIX_hydrolase_dom"/>
</dbReference>
<dbReference type="GO" id="GO:0006754">
    <property type="term" value="P:ATP biosynthetic process"/>
    <property type="evidence" value="ECO:0007669"/>
    <property type="project" value="TreeGrafter"/>
</dbReference>
<evidence type="ECO:0000256" key="1">
    <source>
        <dbReference type="ARBA" id="ARBA00022801"/>
    </source>
</evidence>
<dbReference type="Pfam" id="PF00293">
    <property type="entry name" value="NUDIX"/>
    <property type="match status" value="1"/>
</dbReference>
<comment type="caution">
    <text evidence="3">The sequence shown here is derived from an EMBL/GenBank/DDBJ whole genome shotgun (WGS) entry which is preliminary data.</text>
</comment>
<dbReference type="PANTHER" id="PTHR21340">
    <property type="entry name" value="DIADENOSINE 5,5-P1,P4-TETRAPHOSPHATE PYROPHOSPHOHYDROLASE MUTT"/>
    <property type="match status" value="1"/>
</dbReference>
<dbReference type="GO" id="GO:0006167">
    <property type="term" value="P:AMP biosynthetic process"/>
    <property type="evidence" value="ECO:0007669"/>
    <property type="project" value="TreeGrafter"/>
</dbReference>
<dbReference type="PROSITE" id="PS00893">
    <property type="entry name" value="NUDIX_BOX"/>
    <property type="match status" value="1"/>
</dbReference>